<feature type="region of interest" description="Disordered" evidence="3">
    <location>
        <begin position="264"/>
        <end position="310"/>
    </location>
</feature>
<evidence type="ECO:0000256" key="1">
    <source>
        <dbReference type="ARBA" id="ARBA00004123"/>
    </source>
</evidence>
<dbReference type="InterPro" id="IPR044867">
    <property type="entry name" value="DEUBAD_dom"/>
</dbReference>
<dbReference type="EMBL" id="CAJGYO010000017">
    <property type="protein sequence ID" value="CAD6334810.1"/>
    <property type="molecule type" value="Genomic_DNA"/>
</dbReference>
<feature type="compositionally biased region" description="Acidic residues" evidence="3">
    <location>
        <begin position="18"/>
        <end position="33"/>
    </location>
</feature>
<dbReference type="CDD" id="cd21865">
    <property type="entry name" value="DEUBAD_NFRKB"/>
    <property type="match status" value="1"/>
</dbReference>
<protein>
    <recommendedName>
        <fullName evidence="4">DEUBAD domain-containing protein</fullName>
    </recommendedName>
</protein>
<evidence type="ECO:0000313" key="5">
    <source>
        <dbReference type="EMBL" id="CAD6334810.1"/>
    </source>
</evidence>
<dbReference type="InterPro" id="IPR024867">
    <property type="entry name" value="NFRKB"/>
</dbReference>
<sequence>MAIVRTGAGVRLPRLDGGEEASPDATEDDEEEESRATPSQESEADGFSAGDEDEDDDDDDDDEDNGGGGGGEEPEEVEEDEEEEDEPEEEEEDEGDSGMGSDELDVAELGEPGAEMCQVGDQSVAVPLELYDLTGLGDVLSLDAWNTLLSEDERLRLAALLPDMDQETFARTLVELLAGQNFHFGSPVATLFEHLKGGLCDPRVNLYRRGTRFVELRKHYYWLQSYHNSMVRGLREIKDCWKGRAGYSLDERLRMLDTLKAQKQQQQRKALDSARRAGSETDSESRGSGEQVLARLKHDKSGQKKAGKLVKEKSKGLLRVGTPKGVDEEYMGDSGHDAVVALSELSRQDNNVYRYDSGAHRGKHHRSIDGLYSEDLGYERDSSRSRFPRLLPKPVKKKELATSYDGNLYGNNYSDNHTASPYYYGRNPSANQGVTLAAAYDPPYFDTRRNARYSERDWVQGGKGVHANKAQMGGEMNWPSGTHSGNLDDWQMGQSAGDYRSRKDQAGYGLKVKSYKSIEQQVNDARVGSDPRSKISQAKMAGKSSTQLDRTGQKHSRSNAVYTQSEETESDSSEKFEDGGEVHYLERKTERHHSGYHRPAHGAKKSNKLAKVVKMNYPTADADLEPSQSKGFKGKISETGYLRDVDVMMTEQISDVMKPPAASGERKRKGVTNLDMHVYDNSDLHEVDENANDSSRLAENERLASRSGHAVQDSNGDYGGTERVSSSSKKAKGRVEVPSLDEHGEHLSSGPKVVENIGGSKKKSKKKPESSTTDAVVIAEPAATVPENIVVTAEPEKPEKVEKPKKKYVPITPTIHTGFSFSVVHLLTAVKKAMVTPAEGTPATAKQPDGEEGEKWFNSEECSKTPHQEQSTTDQAEQVLEGANASAAEHEGANATAAEQTVPINAPALTVQEIVNRIRANPGDPRILETQEPLQDLVRGVLKVLSSRTAPLGAKGWKALVAYEKSNKSWFWVGPVPSVSSYDDPDEETSAEAWSIPHKMLVKLVDAFSNWLKSGQETLKQIGSLPPPPPPNPANLDLKERFKELKAQKSLNTISPSSDEARTYFQREEFLRYSIPDRAFCYTAADGEKSIVAPLRRGGGKPTAKARGHPMLLPDRPPHVTILCLVRDAASRLPARTGTRADVCTLLRDSQYLNHEEANKEAAINQVVSGALDRLHYERDPCVLYDNDKKLWTYLHRGREEEDFEDDGTSSTKKWKRPRRDISDLAEPGAANDDIDDDGTGTPSASNAKKQKTDHGDTLSGEANDEGNHPTQNPSSGGLEGDPDLNAVPSSKNYEESGGVVYNDATPDDGGSNSIDAKPGSRADGNTASWQSLPEQNKTNTALPENTSMDATPP</sequence>
<dbReference type="InterPro" id="IPR057748">
    <property type="entry name" value="NFRKB_WH_2"/>
</dbReference>
<evidence type="ECO:0000259" key="4">
    <source>
        <dbReference type="PROSITE" id="PS51916"/>
    </source>
</evidence>
<evidence type="ECO:0000256" key="3">
    <source>
        <dbReference type="SAM" id="MobiDB-lite"/>
    </source>
</evidence>
<dbReference type="Proteomes" id="UP000604825">
    <property type="component" value="Unassembled WGS sequence"/>
</dbReference>
<organism evidence="5 6">
    <name type="scientific">Miscanthus lutarioriparius</name>
    <dbReference type="NCBI Taxonomy" id="422564"/>
    <lineage>
        <taxon>Eukaryota</taxon>
        <taxon>Viridiplantae</taxon>
        <taxon>Streptophyta</taxon>
        <taxon>Embryophyta</taxon>
        <taxon>Tracheophyta</taxon>
        <taxon>Spermatophyta</taxon>
        <taxon>Magnoliopsida</taxon>
        <taxon>Liliopsida</taxon>
        <taxon>Poales</taxon>
        <taxon>Poaceae</taxon>
        <taxon>PACMAD clade</taxon>
        <taxon>Panicoideae</taxon>
        <taxon>Andropogonodae</taxon>
        <taxon>Andropogoneae</taxon>
        <taxon>Saccharinae</taxon>
        <taxon>Miscanthus</taxon>
    </lineage>
</organism>
<feature type="region of interest" description="Disordered" evidence="3">
    <location>
        <begin position="1"/>
        <end position="104"/>
    </location>
</feature>
<feature type="compositionally biased region" description="Basic residues" evidence="3">
    <location>
        <begin position="295"/>
        <end position="308"/>
    </location>
</feature>
<feature type="compositionally biased region" description="Basic and acidic residues" evidence="3">
    <location>
        <begin position="269"/>
        <end position="287"/>
    </location>
</feature>
<feature type="compositionally biased region" description="Acidic residues" evidence="3">
    <location>
        <begin position="50"/>
        <end position="65"/>
    </location>
</feature>
<feature type="compositionally biased region" description="Acidic residues" evidence="3">
    <location>
        <begin position="72"/>
        <end position="104"/>
    </location>
</feature>
<dbReference type="PANTHER" id="PTHR13052:SF0">
    <property type="entry name" value="DNA-BINDING PROTEIN-LIKE"/>
    <property type="match status" value="1"/>
</dbReference>
<dbReference type="PROSITE" id="PS51916">
    <property type="entry name" value="DEUBAD"/>
    <property type="match status" value="1"/>
</dbReference>
<keyword evidence="2" id="KW-0539">Nucleus</keyword>
<feature type="region of interest" description="Disordered" evidence="3">
    <location>
        <begin position="839"/>
        <end position="876"/>
    </location>
</feature>
<feature type="domain" description="DEUBAD" evidence="4">
    <location>
        <begin position="127"/>
        <end position="240"/>
    </location>
</feature>
<dbReference type="PANTHER" id="PTHR13052">
    <property type="entry name" value="NFRKB-RELATED"/>
    <property type="match status" value="1"/>
</dbReference>
<evidence type="ECO:0000313" key="6">
    <source>
        <dbReference type="Proteomes" id="UP000604825"/>
    </source>
</evidence>
<accession>A0A811S0G8</accession>
<proteinExistence type="predicted"/>
<feature type="region of interest" description="Disordered" evidence="3">
    <location>
        <begin position="521"/>
        <end position="578"/>
    </location>
</feature>
<dbReference type="GO" id="GO:0031011">
    <property type="term" value="C:Ino80 complex"/>
    <property type="evidence" value="ECO:0007669"/>
    <property type="project" value="InterPro"/>
</dbReference>
<feature type="region of interest" description="Disordered" evidence="3">
    <location>
        <begin position="680"/>
        <end position="774"/>
    </location>
</feature>
<comment type="subcellular location">
    <subcellularLocation>
        <location evidence="1">Nucleus</location>
    </subcellularLocation>
</comment>
<feature type="region of interest" description="Disordered" evidence="3">
    <location>
        <begin position="469"/>
        <end position="501"/>
    </location>
</feature>
<evidence type="ECO:0000256" key="2">
    <source>
        <dbReference type="ARBA" id="ARBA00023242"/>
    </source>
</evidence>
<keyword evidence="6" id="KW-1185">Reference proteome</keyword>
<feature type="compositionally biased region" description="Basic and acidic residues" evidence="3">
    <location>
        <begin position="853"/>
        <end position="867"/>
    </location>
</feature>
<feature type="region of interest" description="Disordered" evidence="3">
    <location>
        <begin position="1201"/>
        <end position="1354"/>
    </location>
</feature>
<comment type="caution">
    <text evidence="5">The sequence shown here is derived from an EMBL/GenBank/DDBJ whole genome shotgun (WGS) entry which is preliminary data.</text>
</comment>
<gene>
    <name evidence="5" type="ORF">NCGR_LOCUS58908</name>
</gene>
<name>A0A811S0G8_9POAL</name>
<reference evidence="5" key="1">
    <citation type="submission" date="2020-10" db="EMBL/GenBank/DDBJ databases">
        <authorList>
            <person name="Han B."/>
            <person name="Lu T."/>
            <person name="Zhao Q."/>
            <person name="Huang X."/>
            <person name="Zhao Y."/>
        </authorList>
    </citation>
    <scope>NUCLEOTIDE SEQUENCE</scope>
</reference>
<feature type="compositionally biased region" description="Polar residues" evidence="3">
    <location>
        <begin position="1324"/>
        <end position="1354"/>
    </location>
</feature>
<dbReference type="OrthoDB" id="70874at2759"/>
<dbReference type="Pfam" id="PF25793">
    <property type="entry name" value="WHD_2nd_NFRKB"/>
    <property type="match status" value="1"/>
</dbReference>